<evidence type="ECO:0000256" key="15">
    <source>
        <dbReference type="ARBA" id="ARBA00049778"/>
    </source>
</evidence>
<keyword evidence="3" id="KW-0153">Cholesterol metabolism</keyword>
<feature type="domain" description="Glucose-methanol-choline oxidoreductase C-terminal" evidence="19">
    <location>
        <begin position="492"/>
        <end position="541"/>
    </location>
</feature>
<evidence type="ECO:0000313" key="21">
    <source>
        <dbReference type="Proteomes" id="UP000218505"/>
    </source>
</evidence>
<evidence type="ECO:0000256" key="9">
    <source>
        <dbReference type="ARBA" id="ARBA00023221"/>
    </source>
</evidence>
<keyword evidence="9" id="KW-0753">Steroid metabolism</keyword>
<evidence type="ECO:0000256" key="1">
    <source>
        <dbReference type="ARBA" id="ARBA00001974"/>
    </source>
</evidence>
<evidence type="ECO:0000256" key="2">
    <source>
        <dbReference type="ARBA" id="ARBA00010790"/>
    </source>
</evidence>
<dbReference type="PANTHER" id="PTHR47470">
    <property type="entry name" value="CHOLESTEROL OXIDASE"/>
    <property type="match status" value="1"/>
</dbReference>
<evidence type="ECO:0000256" key="12">
    <source>
        <dbReference type="ARBA" id="ARBA00049645"/>
    </source>
</evidence>
<evidence type="ECO:0000256" key="11">
    <source>
        <dbReference type="ARBA" id="ARBA00038856"/>
    </source>
</evidence>
<gene>
    <name evidence="20" type="ORF">CNX65_12325</name>
</gene>
<proteinExistence type="inferred from homology"/>
<evidence type="ECO:0000256" key="3">
    <source>
        <dbReference type="ARBA" id="ARBA00022548"/>
    </source>
</evidence>
<dbReference type="InterPro" id="IPR052542">
    <property type="entry name" value="Cholesterol_Oxidase"/>
</dbReference>
<keyword evidence="8" id="KW-1207">Sterol metabolism</keyword>
<dbReference type="EC" id="1.1.3.6" evidence="13"/>
<dbReference type="Proteomes" id="UP000218505">
    <property type="component" value="Chromosome"/>
</dbReference>
<dbReference type="Pfam" id="PF05199">
    <property type="entry name" value="GMC_oxred_C"/>
    <property type="match status" value="1"/>
</dbReference>
<dbReference type="PROSITE" id="PS51318">
    <property type="entry name" value="TAT"/>
    <property type="match status" value="1"/>
</dbReference>
<keyword evidence="10" id="KW-0413">Isomerase</keyword>
<dbReference type="Pfam" id="PF00890">
    <property type="entry name" value="FAD_binding_2"/>
    <property type="match status" value="1"/>
</dbReference>
<comment type="cofactor">
    <cofactor evidence="1">
        <name>FAD</name>
        <dbReference type="ChEBI" id="CHEBI:57692"/>
    </cofactor>
</comment>
<dbReference type="SUPFAM" id="SSF51905">
    <property type="entry name" value="FAD/NAD(P)-binding domain"/>
    <property type="match status" value="1"/>
</dbReference>
<evidence type="ECO:0000256" key="4">
    <source>
        <dbReference type="ARBA" id="ARBA00022630"/>
    </source>
</evidence>
<evidence type="ECO:0000256" key="8">
    <source>
        <dbReference type="ARBA" id="ARBA00023166"/>
    </source>
</evidence>
<evidence type="ECO:0000256" key="7">
    <source>
        <dbReference type="ARBA" id="ARBA00023098"/>
    </source>
</evidence>
<keyword evidence="5" id="KW-0274">FAD</keyword>
<evidence type="ECO:0000259" key="18">
    <source>
        <dbReference type="Pfam" id="PF00890"/>
    </source>
</evidence>
<comment type="similarity">
    <text evidence="2">Belongs to the GMC oxidoreductase family.</text>
</comment>
<dbReference type="Pfam" id="PF22500">
    <property type="entry name" value="GMC_oxred_C_1st"/>
    <property type="match status" value="1"/>
</dbReference>
<comment type="pathway">
    <text evidence="12">Steroid metabolism; cholesterol degradation.</text>
</comment>
<dbReference type="KEGG" id="apre:CNX65_12325"/>
<dbReference type="PANTHER" id="PTHR47470:SF1">
    <property type="entry name" value="FAD-DEPENDENT OXIDOREDUCTASE 2 FAD BINDING DOMAIN-CONTAINING PROTEIN"/>
    <property type="match status" value="1"/>
</dbReference>
<dbReference type="InterPro" id="IPR006311">
    <property type="entry name" value="TAT_signal"/>
</dbReference>
<dbReference type="Gene3D" id="3.50.50.60">
    <property type="entry name" value="FAD/NAD(P)-binding domain"/>
    <property type="match status" value="1"/>
</dbReference>
<keyword evidence="17" id="KW-0732">Signal</keyword>
<evidence type="ECO:0000259" key="19">
    <source>
        <dbReference type="Pfam" id="PF05199"/>
    </source>
</evidence>
<keyword evidence="21" id="KW-1185">Reference proteome</keyword>
<feature type="region of interest" description="Disordered" evidence="16">
    <location>
        <begin position="21"/>
        <end position="57"/>
    </location>
</feature>
<dbReference type="InterPro" id="IPR007867">
    <property type="entry name" value="GMC_OxRtase_C"/>
</dbReference>
<name>A0A290Z4N8_9PSEU</name>
<evidence type="ECO:0000256" key="17">
    <source>
        <dbReference type="SAM" id="SignalP"/>
    </source>
</evidence>
<dbReference type="InterPro" id="IPR003953">
    <property type="entry name" value="FAD-dep_OxRdtase_2_FAD-bd"/>
</dbReference>
<dbReference type="InterPro" id="IPR036188">
    <property type="entry name" value="FAD/NAD-bd_sf"/>
</dbReference>
<keyword evidence="7" id="KW-0443">Lipid metabolism</keyword>
<dbReference type="AlphaFoldDB" id="A0A290Z4N8"/>
<dbReference type="GO" id="GO:0008203">
    <property type="term" value="P:cholesterol metabolic process"/>
    <property type="evidence" value="ECO:0007669"/>
    <property type="project" value="UniProtKB-KW"/>
</dbReference>
<evidence type="ECO:0000313" key="20">
    <source>
        <dbReference type="EMBL" id="ATE53986.1"/>
    </source>
</evidence>
<evidence type="ECO:0000256" key="16">
    <source>
        <dbReference type="SAM" id="MobiDB-lite"/>
    </source>
</evidence>
<evidence type="ECO:0000256" key="5">
    <source>
        <dbReference type="ARBA" id="ARBA00022827"/>
    </source>
</evidence>
<dbReference type="EMBL" id="CP023445">
    <property type="protein sequence ID" value="ATE53986.1"/>
    <property type="molecule type" value="Genomic_DNA"/>
</dbReference>
<keyword evidence="6" id="KW-0560">Oxidoreductase</keyword>
<feature type="compositionally biased region" description="Low complexity" evidence="16">
    <location>
        <begin position="29"/>
        <end position="55"/>
    </location>
</feature>
<organism evidence="20 21">
    <name type="scientific">Actinosynnema pretiosum</name>
    <dbReference type="NCBI Taxonomy" id="42197"/>
    <lineage>
        <taxon>Bacteria</taxon>
        <taxon>Bacillati</taxon>
        <taxon>Actinomycetota</taxon>
        <taxon>Actinomycetes</taxon>
        <taxon>Pseudonocardiales</taxon>
        <taxon>Pseudonocardiaceae</taxon>
        <taxon>Actinosynnema</taxon>
    </lineage>
</organism>
<evidence type="ECO:0000256" key="6">
    <source>
        <dbReference type="ARBA" id="ARBA00023002"/>
    </source>
</evidence>
<evidence type="ECO:0000256" key="13">
    <source>
        <dbReference type="ARBA" id="ARBA00049723"/>
    </source>
</evidence>
<reference evidence="20" key="1">
    <citation type="submission" date="2017-09" db="EMBL/GenBank/DDBJ databases">
        <title>Complete Genome Sequence of ansamitocin-producing Bacterium Actinosynnema pretiosum X47.</title>
        <authorList>
            <person name="Cao G."/>
            <person name="Zong G."/>
            <person name="Zhong C."/>
            <person name="Fu J."/>
        </authorList>
    </citation>
    <scope>NUCLEOTIDE SEQUENCE [LARGE SCALE GENOMIC DNA]</scope>
    <source>
        <strain evidence="20">X47</strain>
    </source>
</reference>
<dbReference type="Gene3D" id="3.30.410.10">
    <property type="entry name" value="Cholesterol Oxidase, domain 2"/>
    <property type="match status" value="1"/>
</dbReference>
<sequence>MTRSVSRRSFLAGAGTALGATALGGGAPASGSPASGSPTSGSPASGGPASGRSPAEIPDGARVPALVVGSGYGGAVAALRLAQAGVPVHVVEKGRSWDEPGWDGKVFANMLNPDERSYWLRTWTKQPLSNFLGLPVDRAVPRRTGVLDAEEFAGITVYQGRGVGGGSLVNGGMAVTPRRERFAAVLPGVDPEEMYSTYYPLANAELGTGLVDPDWWEQAECYRYARVGRAQARRSGFPFELVPGVYDWAHLEREEAGTAPRSALAAEVIYGNNHGKLSLPRTYLARALATGRVTISALHEVTSVRAVGGGYEALLDVLDASGRVTSTKRVEAERVFFAAGSVGTSKLLTRLRDTGALPALSPEVGLGWGENGNVMVGRANKASDPTGALQSCIPTGGIDNWAAGGAFAEVAPLPTGVETFTSFYLAITANPRRGRFTWNPEAGRVELDWRQEWKQPSVAMARTIFDRINSVEGTVYRADLFGVGKVWGDGLTYHPLGGVVLGRATDGHGRLAGYRGLYVVDGSLIPGNTSVNPFVTITALAERNLARIVARDL</sequence>
<feature type="domain" description="FAD-dependent oxidoreductase 2 FAD-binding" evidence="18">
    <location>
        <begin position="66"/>
        <end position="95"/>
    </location>
</feature>
<evidence type="ECO:0000256" key="10">
    <source>
        <dbReference type="ARBA" id="ARBA00023235"/>
    </source>
</evidence>
<keyword evidence="4" id="KW-0285">Flavoprotein</keyword>
<accession>A0A290Z4N8</accession>
<evidence type="ECO:0000256" key="14">
    <source>
        <dbReference type="ARBA" id="ARBA00049744"/>
    </source>
</evidence>
<dbReference type="GO" id="GO:0004769">
    <property type="term" value="F:steroid Delta-isomerase activity"/>
    <property type="evidence" value="ECO:0007669"/>
    <property type="project" value="UniProtKB-EC"/>
</dbReference>
<dbReference type="GO" id="GO:0016995">
    <property type="term" value="F:cholesterol oxidase activity"/>
    <property type="evidence" value="ECO:0007669"/>
    <property type="project" value="UniProtKB-EC"/>
</dbReference>
<dbReference type="RefSeq" id="WP_096492912.1">
    <property type="nucleotide sequence ID" value="NZ_CP023445.1"/>
</dbReference>
<feature type="chain" id="PRO_5038873095" description="Cholesterol oxidase" evidence="17">
    <location>
        <begin position="23"/>
        <end position="553"/>
    </location>
</feature>
<dbReference type="SUPFAM" id="SSF54373">
    <property type="entry name" value="FAD-linked reductases, C-terminal domain"/>
    <property type="match status" value="1"/>
</dbReference>
<protein>
    <recommendedName>
        <fullName evidence="14">Cholesterol oxidase</fullName>
        <ecNumber evidence="13">1.1.3.6</ecNumber>
        <ecNumber evidence="11">5.3.3.1</ecNumber>
    </recommendedName>
    <alternativeName>
        <fullName evidence="15">Cholesterol isomerase</fullName>
    </alternativeName>
</protein>
<dbReference type="EC" id="5.3.3.1" evidence="11"/>
<feature type="signal peptide" evidence="17">
    <location>
        <begin position="1"/>
        <end position="22"/>
    </location>
</feature>